<evidence type="ECO:0000256" key="3">
    <source>
        <dbReference type="ARBA" id="ARBA00010199"/>
    </source>
</evidence>
<dbReference type="NCBIfam" id="TIGR00797">
    <property type="entry name" value="matE"/>
    <property type="match status" value="1"/>
</dbReference>
<protein>
    <recommendedName>
        <fullName evidence="4">Probable multidrug resistance protein NorM</fullName>
    </recommendedName>
    <alternativeName>
        <fullName evidence="12">Multidrug-efflux transporter</fullName>
    </alternativeName>
</protein>
<dbReference type="Proteomes" id="UP000473885">
    <property type="component" value="Unassembled WGS sequence"/>
</dbReference>
<evidence type="ECO:0000256" key="1">
    <source>
        <dbReference type="ARBA" id="ARBA00003408"/>
    </source>
</evidence>
<dbReference type="GO" id="GO:0006811">
    <property type="term" value="P:monoatomic ion transport"/>
    <property type="evidence" value="ECO:0007669"/>
    <property type="project" value="UniProtKB-KW"/>
</dbReference>
<evidence type="ECO:0000313" key="15">
    <source>
        <dbReference type="Proteomes" id="UP000473885"/>
    </source>
</evidence>
<feature type="transmembrane region" description="Helical" evidence="13">
    <location>
        <begin position="204"/>
        <end position="224"/>
    </location>
</feature>
<feature type="transmembrane region" description="Helical" evidence="13">
    <location>
        <begin position="328"/>
        <end position="347"/>
    </location>
</feature>
<keyword evidence="15" id="KW-1185">Reference proteome</keyword>
<keyword evidence="5" id="KW-0813">Transport</keyword>
<feature type="transmembrane region" description="Helical" evidence="13">
    <location>
        <begin position="141"/>
        <end position="160"/>
    </location>
</feature>
<keyword evidence="7" id="KW-1003">Cell membrane</keyword>
<feature type="transmembrane region" description="Helical" evidence="13">
    <location>
        <begin position="367"/>
        <end position="389"/>
    </location>
</feature>
<comment type="function">
    <text evidence="1">Multidrug efflux pump.</text>
</comment>
<sequence length="460" mass="50802">MEENQTTFVGELFYDKYFYNKLFKIALPVIMQNFIASSLNMVDTMMIGRVGEKEIAAVGIANQYFLLFNLLVIGCVSGCSIFISQFWGKKDNKNIRKVLGIGLNLGVIISIIFTVIALIIPEKIILIFNKDPNVIVLGVKYLKIVSISYLFTSITFNYAIALRCIEKATIPMLISLVALITNTVLNYTFIFGNFGCKAMGVEGAALATLIARLIESIMYVTYIWRTKTVLKASLKEMFSFNKKFLLNTIKTIVPVVLNETCWGLGMIVYSAIYGRIGTKAIASAQICTTVQNLFMVISFGMANASTVMIGHVVGSGEEYKAKLYAKRFVILGFLAGLILGIILALTAKDILSIFSVSKEVLSDSLKILYITAAMLAIRVFNVTLIVGVLRGGGDTKVPLAIEGFTMWCIGVPVSLIGAFVFKLPIYLVVALSTAEEITKFFIGTKRLVSNRWIRNLTYDV</sequence>
<dbReference type="InterPro" id="IPR048279">
    <property type="entry name" value="MdtK-like"/>
</dbReference>
<gene>
    <name evidence="14" type="ORF">FDF74_01145</name>
</gene>
<evidence type="ECO:0000256" key="11">
    <source>
        <dbReference type="ARBA" id="ARBA00023136"/>
    </source>
</evidence>
<accession>A0A6M0R6E0</accession>
<feature type="transmembrane region" description="Helical" evidence="13">
    <location>
        <begin position="99"/>
        <end position="121"/>
    </location>
</feature>
<dbReference type="Pfam" id="PF01554">
    <property type="entry name" value="MatE"/>
    <property type="match status" value="2"/>
</dbReference>
<dbReference type="InterPro" id="IPR002528">
    <property type="entry name" value="MATE_fam"/>
</dbReference>
<keyword evidence="10" id="KW-0406">Ion transport</keyword>
<dbReference type="InterPro" id="IPR050222">
    <property type="entry name" value="MATE_MdtK"/>
</dbReference>
<dbReference type="PIRSF" id="PIRSF006603">
    <property type="entry name" value="DinF"/>
    <property type="match status" value="1"/>
</dbReference>
<evidence type="ECO:0000256" key="6">
    <source>
        <dbReference type="ARBA" id="ARBA00022449"/>
    </source>
</evidence>
<evidence type="ECO:0000313" key="14">
    <source>
        <dbReference type="EMBL" id="NEZ45812.1"/>
    </source>
</evidence>
<dbReference type="PANTHER" id="PTHR43298:SF2">
    <property type="entry name" value="FMN_FAD EXPORTER YEEO-RELATED"/>
    <property type="match status" value="1"/>
</dbReference>
<feature type="transmembrane region" description="Helical" evidence="13">
    <location>
        <begin position="401"/>
        <end position="421"/>
    </location>
</feature>
<dbReference type="GO" id="GO:0015297">
    <property type="term" value="F:antiporter activity"/>
    <property type="evidence" value="ECO:0007669"/>
    <property type="project" value="UniProtKB-KW"/>
</dbReference>
<proteinExistence type="inferred from homology"/>
<feature type="transmembrane region" description="Helical" evidence="13">
    <location>
        <begin position="64"/>
        <end position="87"/>
    </location>
</feature>
<keyword evidence="9 13" id="KW-1133">Transmembrane helix</keyword>
<evidence type="ECO:0000256" key="12">
    <source>
        <dbReference type="ARBA" id="ARBA00031636"/>
    </source>
</evidence>
<evidence type="ECO:0000256" key="2">
    <source>
        <dbReference type="ARBA" id="ARBA00004651"/>
    </source>
</evidence>
<dbReference type="OrthoDB" id="9780160at2"/>
<dbReference type="EMBL" id="SXDP01000001">
    <property type="protein sequence ID" value="NEZ45812.1"/>
    <property type="molecule type" value="Genomic_DNA"/>
</dbReference>
<evidence type="ECO:0000256" key="5">
    <source>
        <dbReference type="ARBA" id="ARBA00022448"/>
    </source>
</evidence>
<dbReference type="AlphaFoldDB" id="A0A6M0R6E0"/>
<dbReference type="GO" id="GO:0005886">
    <property type="term" value="C:plasma membrane"/>
    <property type="evidence" value="ECO:0007669"/>
    <property type="project" value="UniProtKB-SubCell"/>
</dbReference>
<comment type="similarity">
    <text evidence="3">Belongs to the multi antimicrobial extrusion (MATE) (TC 2.A.66.1) family.</text>
</comment>
<dbReference type="GO" id="GO:0042910">
    <property type="term" value="F:xenobiotic transmembrane transporter activity"/>
    <property type="evidence" value="ECO:0007669"/>
    <property type="project" value="InterPro"/>
</dbReference>
<organism evidence="14 15">
    <name type="scientific">Clostridium niameyense</name>
    <dbReference type="NCBI Taxonomy" id="1622073"/>
    <lineage>
        <taxon>Bacteria</taxon>
        <taxon>Bacillati</taxon>
        <taxon>Bacillota</taxon>
        <taxon>Clostridia</taxon>
        <taxon>Eubacteriales</taxon>
        <taxon>Clostridiaceae</taxon>
        <taxon>Clostridium</taxon>
    </lineage>
</organism>
<evidence type="ECO:0000256" key="13">
    <source>
        <dbReference type="SAM" id="Phobius"/>
    </source>
</evidence>
<evidence type="ECO:0000256" key="7">
    <source>
        <dbReference type="ARBA" id="ARBA00022475"/>
    </source>
</evidence>
<reference evidence="14 15" key="1">
    <citation type="submission" date="2019-04" db="EMBL/GenBank/DDBJ databases">
        <title>Genome sequencing of Clostridium botulinum Groups I-IV and Clostridium butyricum.</title>
        <authorList>
            <person name="Brunt J."/>
            <person name="Van Vliet A.H.M."/>
            <person name="Stringer S.C."/>
            <person name="Carter A.T."/>
            <person name="Peck M.W."/>
        </authorList>
    </citation>
    <scope>NUCLEOTIDE SEQUENCE [LARGE SCALE GENOMIC DNA]</scope>
    <source>
        <strain evidence="14 15">IFR 18/094</strain>
    </source>
</reference>
<feature type="transmembrane region" description="Helical" evidence="13">
    <location>
        <begin position="293"/>
        <end position="316"/>
    </location>
</feature>
<feature type="transmembrane region" description="Helical" evidence="13">
    <location>
        <begin position="172"/>
        <end position="192"/>
    </location>
</feature>
<evidence type="ECO:0000256" key="4">
    <source>
        <dbReference type="ARBA" id="ARBA00020268"/>
    </source>
</evidence>
<dbReference type="PANTHER" id="PTHR43298">
    <property type="entry name" value="MULTIDRUG RESISTANCE PROTEIN NORM-RELATED"/>
    <property type="match status" value="1"/>
</dbReference>
<comment type="subcellular location">
    <subcellularLocation>
        <location evidence="2">Cell membrane</location>
        <topology evidence="2">Multi-pass membrane protein</topology>
    </subcellularLocation>
</comment>
<dbReference type="CDD" id="cd13134">
    <property type="entry name" value="MATE_like_8"/>
    <property type="match status" value="1"/>
</dbReference>
<keyword evidence="11 13" id="KW-0472">Membrane</keyword>
<evidence type="ECO:0000256" key="9">
    <source>
        <dbReference type="ARBA" id="ARBA00022989"/>
    </source>
</evidence>
<evidence type="ECO:0000256" key="10">
    <source>
        <dbReference type="ARBA" id="ARBA00023065"/>
    </source>
</evidence>
<keyword evidence="6" id="KW-0050">Antiport</keyword>
<comment type="caution">
    <text evidence="14">The sequence shown here is derived from an EMBL/GenBank/DDBJ whole genome shotgun (WGS) entry which is preliminary data.</text>
</comment>
<keyword evidence="8 13" id="KW-0812">Transmembrane</keyword>
<name>A0A6M0R6E0_9CLOT</name>
<dbReference type="RefSeq" id="WP_050606925.1">
    <property type="nucleotide sequence ID" value="NZ_CABKUB010000006.1"/>
</dbReference>
<feature type="transmembrane region" description="Helical" evidence="13">
    <location>
        <begin position="244"/>
        <end position="273"/>
    </location>
</feature>
<evidence type="ECO:0000256" key="8">
    <source>
        <dbReference type="ARBA" id="ARBA00022692"/>
    </source>
</evidence>